<dbReference type="NCBIfam" id="TIGR03302">
    <property type="entry name" value="OM_YfiO"/>
    <property type="match status" value="1"/>
</dbReference>
<gene>
    <name evidence="5" type="primary">bamD</name>
    <name evidence="5" type="ORF">IAB03_01645</name>
</gene>
<evidence type="ECO:0000256" key="1">
    <source>
        <dbReference type="ARBA" id="ARBA00022729"/>
    </source>
</evidence>
<comment type="caution">
    <text evidence="5">The sequence shown here is derived from an EMBL/GenBank/DDBJ whole genome shotgun (WGS) entry which is preliminary data.</text>
</comment>
<evidence type="ECO:0000313" key="5">
    <source>
        <dbReference type="EMBL" id="HIU54493.1"/>
    </source>
</evidence>
<dbReference type="Pfam" id="PF13525">
    <property type="entry name" value="YfiO"/>
    <property type="match status" value="1"/>
</dbReference>
<dbReference type="SUPFAM" id="SSF48452">
    <property type="entry name" value="TPR-like"/>
    <property type="match status" value="1"/>
</dbReference>
<dbReference type="Gene3D" id="1.25.40.10">
    <property type="entry name" value="Tetratricopeptide repeat domain"/>
    <property type="match status" value="1"/>
</dbReference>
<dbReference type="Proteomes" id="UP000824112">
    <property type="component" value="Unassembled WGS sequence"/>
</dbReference>
<protein>
    <submittedName>
        <fullName evidence="5">Outer membrane protein assembly factor BamD</fullName>
    </submittedName>
</protein>
<dbReference type="InterPro" id="IPR039565">
    <property type="entry name" value="BamD-like"/>
</dbReference>
<reference evidence="5" key="1">
    <citation type="submission" date="2020-10" db="EMBL/GenBank/DDBJ databases">
        <authorList>
            <person name="Gilroy R."/>
        </authorList>
    </citation>
    <scope>NUCLEOTIDE SEQUENCE</scope>
    <source>
        <strain evidence="5">CHK158-818</strain>
    </source>
</reference>
<keyword evidence="3" id="KW-0998">Cell outer membrane</keyword>
<dbReference type="AlphaFoldDB" id="A0A9D1M5W6"/>
<reference evidence="5" key="2">
    <citation type="journal article" date="2021" name="PeerJ">
        <title>Extensive microbial diversity within the chicken gut microbiome revealed by metagenomics and culture.</title>
        <authorList>
            <person name="Gilroy R."/>
            <person name="Ravi A."/>
            <person name="Getino M."/>
            <person name="Pursley I."/>
            <person name="Horton D.L."/>
            <person name="Alikhan N.F."/>
            <person name="Baker D."/>
            <person name="Gharbi K."/>
            <person name="Hall N."/>
            <person name="Watson M."/>
            <person name="Adriaenssens E.M."/>
            <person name="Foster-Nyarko E."/>
            <person name="Jarju S."/>
            <person name="Secka A."/>
            <person name="Antonio M."/>
            <person name="Oren A."/>
            <person name="Chaudhuri R.R."/>
            <person name="La Ragione R."/>
            <person name="Hildebrand F."/>
            <person name="Pallen M.J."/>
        </authorList>
    </citation>
    <scope>NUCLEOTIDE SEQUENCE</scope>
    <source>
        <strain evidence="5">CHK158-818</strain>
    </source>
</reference>
<dbReference type="InterPro" id="IPR017689">
    <property type="entry name" value="BamD"/>
</dbReference>
<organism evidence="5 6">
    <name type="scientific">Candidatus Gallibacteroides avistercoris</name>
    <dbReference type="NCBI Taxonomy" id="2840833"/>
    <lineage>
        <taxon>Bacteria</taxon>
        <taxon>Pseudomonadati</taxon>
        <taxon>Bacteroidota</taxon>
        <taxon>Bacteroidia</taxon>
        <taxon>Bacteroidales</taxon>
        <taxon>Bacteroidaceae</taxon>
        <taxon>Bacteroidaceae incertae sedis</taxon>
        <taxon>Candidatus Gallibacteroides</taxon>
    </lineage>
</organism>
<sequence length="268" mass="32012">MKKLIYILSLSFIFISCSEYNQILKSKDYEKKYEYAKRYYDEKKYSRTTTLLGDIVTLMKGTPRGEECLFLLGKSHYMNQEYAAASQYFRTYYRNYPRGEFNELARFYCGYGYYLDSPEARLDQSTTYQAIDELQSFLEYYPKSIYADSAQQAIFELQDKLVEKELYNAQLYYNLGNYLMANHYESAAITAQNALKDYPYSKYKEELQFLILKAKYEEAVHSIEERRLERYRDVVDEYYTYLAEFPDGKYAKEAKNILLTAEKYTKNN</sequence>
<name>A0A9D1M5W6_9BACT</name>
<dbReference type="InterPro" id="IPR011990">
    <property type="entry name" value="TPR-like_helical_dom_sf"/>
</dbReference>
<evidence type="ECO:0000259" key="4">
    <source>
        <dbReference type="Pfam" id="PF13525"/>
    </source>
</evidence>
<dbReference type="PROSITE" id="PS51257">
    <property type="entry name" value="PROKAR_LIPOPROTEIN"/>
    <property type="match status" value="1"/>
</dbReference>
<keyword evidence="2" id="KW-0472">Membrane</keyword>
<dbReference type="EMBL" id="DVNA01000038">
    <property type="protein sequence ID" value="HIU54493.1"/>
    <property type="molecule type" value="Genomic_DNA"/>
</dbReference>
<feature type="domain" description="Outer membrane lipoprotein BamD-like" evidence="4">
    <location>
        <begin position="29"/>
        <end position="180"/>
    </location>
</feature>
<keyword evidence="1" id="KW-0732">Signal</keyword>
<evidence type="ECO:0000256" key="2">
    <source>
        <dbReference type="ARBA" id="ARBA00023136"/>
    </source>
</evidence>
<evidence type="ECO:0000313" key="6">
    <source>
        <dbReference type="Proteomes" id="UP000824112"/>
    </source>
</evidence>
<accession>A0A9D1M5W6</accession>
<evidence type="ECO:0000256" key="3">
    <source>
        <dbReference type="ARBA" id="ARBA00023237"/>
    </source>
</evidence>
<proteinExistence type="predicted"/>